<proteinExistence type="predicted"/>
<dbReference type="PROSITE" id="PS50893">
    <property type="entry name" value="ABC_TRANSPORTER_2"/>
    <property type="match status" value="1"/>
</dbReference>
<protein>
    <submittedName>
        <fullName evidence="5">ABC transporter ATP-binding protein</fullName>
    </submittedName>
</protein>
<dbReference type="GO" id="GO:0098796">
    <property type="term" value="C:membrane protein complex"/>
    <property type="evidence" value="ECO:0007669"/>
    <property type="project" value="UniProtKB-ARBA"/>
</dbReference>
<dbReference type="FunFam" id="3.40.50.300:FF:000032">
    <property type="entry name" value="Export ABC transporter ATP-binding protein"/>
    <property type="match status" value="1"/>
</dbReference>
<organism evidence="5 6">
    <name type="scientific">Methanoculleus bourgensis</name>
    <dbReference type="NCBI Taxonomy" id="83986"/>
    <lineage>
        <taxon>Archaea</taxon>
        <taxon>Methanobacteriati</taxon>
        <taxon>Methanobacteriota</taxon>
        <taxon>Stenosarchaea group</taxon>
        <taxon>Methanomicrobia</taxon>
        <taxon>Methanomicrobiales</taxon>
        <taxon>Methanomicrobiaceae</taxon>
        <taxon>Methanoculleus</taxon>
    </lineage>
</organism>
<dbReference type="EMBL" id="JABMJE010000001">
    <property type="protein sequence ID" value="NQS77104.1"/>
    <property type="molecule type" value="Genomic_DNA"/>
</dbReference>
<evidence type="ECO:0000256" key="3">
    <source>
        <dbReference type="ARBA" id="ARBA00022840"/>
    </source>
</evidence>
<dbReference type="InterPro" id="IPR027417">
    <property type="entry name" value="P-loop_NTPase"/>
</dbReference>
<feature type="domain" description="ABC transporter" evidence="4">
    <location>
        <begin position="5"/>
        <end position="220"/>
    </location>
</feature>
<dbReference type="AlphaFoldDB" id="A0A8T7H6M1"/>
<dbReference type="PROSITE" id="PS00211">
    <property type="entry name" value="ABC_TRANSPORTER_1"/>
    <property type="match status" value="1"/>
</dbReference>
<evidence type="ECO:0000313" key="5">
    <source>
        <dbReference type="EMBL" id="NQS77104.1"/>
    </source>
</evidence>
<dbReference type="InterPro" id="IPR003593">
    <property type="entry name" value="AAA+_ATPase"/>
</dbReference>
<dbReference type="PANTHER" id="PTHR24220:SF86">
    <property type="entry name" value="ABC TRANSPORTER ABCH.1"/>
    <property type="match status" value="1"/>
</dbReference>
<evidence type="ECO:0000256" key="2">
    <source>
        <dbReference type="ARBA" id="ARBA00022741"/>
    </source>
</evidence>
<dbReference type="GO" id="GO:0005886">
    <property type="term" value="C:plasma membrane"/>
    <property type="evidence" value="ECO:0007669"/>
    <property type="project" value="TreeGrafter"/>
</dbReference>
<reference evidence="5" key="1">
    <citation type="submission" date="2020-05" db="EMBL/GenBank/DDBJ databases">
        <title>The first insight into the ecology of ammonia-tolerant syntrophic propionate oxidizing bacteria.</title>
        <authorList>
            <person name="Singh A."/>
            <person name="Schnurer A."/>
            <person name="Westerholm M."/>
        </authorList>
    </citation>
    <scope>NUCLEOTIDE SEQUENCE</scope>
    <source>
        <strain evidence="5">MAG54</strain>
    </source>
</reference>
<dbReference type="Gene3D" id="3.40.50.300">
    <property type="entry name" value="P-loop containing nucleotide triphosphate hydrolases"/>
    <property type="match status" value="1"/>
</dbReference>
<dbReference type="GO" id="GO:0016887">
    <property type="term" value="F:ATP hydrolysis activity"/>
    <property type="evidence" value="ECO:0007669"/>
    <property type="project" value="InterPro"/>
</dbReference>
<keyword evidence="1" id="KW-0813">Transport</keyword>
<keyword evidence="2" id="KW-0547">Nucleotide-binding</keyword>
<comment type="caution">
    <text evidence="5">The sequence shown here is derived from an EMBL/GenBank/DDBJ whole genome shotgun (WGS) entry which is preliminary data.</text>
</comment>
<sequence length="221" mass="24673">MTASIRTESLTKRFLNGVTALRDVSITIAPGEFVALIGRSGSGKSTLMNILGGLDSPTGGSVYFDDEEVDYMDRKRLIHLRRTEVGFVFQQFNLIPTITAIENVAYPLLFNYTPWEEREQQALRLLTLVGLADRADHLPHELSGGEQQRVAIARALVGDPHIILADEPTGNLDSKNSAEIYRLMRTINQEQQVTFLVVTHERELASYCDRTIELRDGTVVA</sequence>
<dbReference type="SUPFAM" id="SSF52540">
    <property type="entry name" value="P-loop containing nucleoside triphosphate hydrolases"/>
    <property type="match status" value="1"/>
</dbReference>
<dbReference type="PANTHER" id="PTHR24220">
    <property type="entry name" value="IMPORT ATP-BINDING PROTEIN"/>
    <property type="match status" value="1"/>
</dbReference>
<dbReference type="InterPro" id="IPR017871">
    <property type="entry name" value="ABC_transporter-like_CS"/>
</dbReference>
<keyword evidence="3 5" id="KW-0067">ATP-binding</keyword>
<name>A0A8T7H6M1_9EURY</name>
<dbReference type="InterPro" id="IPR017911">
    <property type="entry name" value="MacB-like_ATP-bd"/>
</dbReference>
<dbReference type="InterPro" id="IPR003439">
    <property type="entry name" value="ABC_transporter-like_ATP-bd"/>
</dbReference>
<gene>
    <name evidence="5" type="ORF">HQQ74_00070</name>
</gene>
<dbReference type="Proteomes" id="UP000737555">
    <property type="component" value="Unassembled WGS sequence"/>
</dbReference>
<dbReference type="CDD" id="cd03255">
    <property type="entry name" value="ABC_MJ0796_LolCDE_FtsE"/>
    <property type="match status" value="1"/>
</dbReference>
<evidence type="ECO:0000256" key="1">
    <source>
        <dbReference type="ARBA" id="ARBA00022448"/>
    </source>
</evidence>
<dbReference type="Pfam" id="PF00005">
    <property type="entry name" value="ABC_tran"/>
    <property type="match status" value="1"/>
</dbReference>
<accession>A0A8T7H6M1</accession>
<dbReference type="InterPro" id="IPR015854">
    <property type="entry name" value="ABC_transpr_LolD-like"/>
</dbReference>
<dbReference type="SMART" id="SM00382">
    <property type="entry name" value="AAA"/>
    <property type="match status" value="1"/>
</dbReference>
<evidence type="ECO:0000259" key="4">
    <source>
        <dbReference type="PROSITE" id="PS50893"/>
    </source>
</evidence>
<dbReference type="GO" id="GO:0005524">
    <property type="term" value="F:ATP binding"/>
    <property type="evidence" value="ECO:0007669"/>
    <property type="project" value="UniProtKB-KW"/>
</dbReference>
<dbReference type="GO" id="GO:0022857">
    <property type="term" value="F:transmembrane transporter activity"/>
    <property type="evidence" value="ECO:0007669"/>
    <property type="project" value="UniProtKB-ARBA"/>
</dbReference>
<evidence type="ECO:0000313" key="6">
    <source>
        <dbReference type="Proteomes" id="UP000737555"/>
    </source>
</evidence>